<dbReference type="Gramene" id="arahy.Tifrunner.gnm2.ann2.Ah14g272700.1">
    <property type="protein sequence ID" value="arahy.Tifrunner.gnm2.ann2.Ah14g272700.1-CDS"/>
    <property type="gene ID" value="arahy.Tifrunner.gnm2.ann2.Ah14g272700"/>
</dbReference>
<dbReference type="GO" id="GO:0001709">
    <property type="term" value="P:cell fate determination"/>
    <property type="evidence" value="ECO:0007669"/>
    <property type="project" value="TreeGrafter"/>
</dbReference>
<gene>
    <name evidence="3" type="ORF">Ahy_B04g072554</name>
</gene>
<feature type="signal peptide" evidence="2">
    <location>
        <begin position="1"/>
        <end position="24"/>
    </location>
</feature>
<evidence type="ECO:0000313" key="3">
    <source>
        <dbReference type="EMBL" id="RYR15658.1"/>
    </source>
</evidence>
<evidence type="ECO:0000256" key="2">
    <source>
        <dbReference type="SAM" id="SignalP"/>
    </source>
</evidence>
<dbReference type="Pfam" id="PF24068">
    <property type="entry name" value="TPD1_C"/>
    <property type="match status" value="1"/>
</dbReference>
<dbReference type="STRING" id="3818.A0A444ZNB0"/>
<organism evidence="3 4">
    <name type="scientific">Arachis hypogaea</name>
    <name type="common">Peanut</name>
    <dbReference type="NCBI Taxonomy" id="3818"/>
    <lineage>
        <taxon>Eukaryota</taxon>
        <taxon>Viridiplantae</taxon>
        <taxon>Streptophyta</taxon>
        <taxon>Embryophyta</taxon>
        <taxon>Tracheophyta</taxon>
        <taxon>Spermatophyta</taxon>
        <taxon>Magnoliopsida</taxon>
        <taxon>eudicotyledons</taxon>
        <taxon>Gunneridae</taxon>
        <taxon>Pentapetalae</taxon>
        <taxon>rosids</taxon>
        <taxon>fabids</taxon>
        <taxon>Fabales</taxon>
        <taxon>Fabaceae</taxon>
        <taxon>Papilionoideae</taxon>
        <taxon>50 kb inversion clade</taxon>
        <taxon>dalbergioids sensu lato</taxon>
        <taxon>Dalbergieae</taxon>
        <taxon>Pterocarpus clade</taxon>
        <taxon>Arachis</taxon>
    </lineage>
</organism>
<evidence type="ECO:0000256" key="1">
    <source>
        <dbReference type="ARBA" id="ARBA00022729"/>
    </source>
</evidence>
<dbReference type="AlphaFoldDB" id="A0A444ZNB0"/>
<proteinExistence type="predicted"/>
<comment type="caution">
    <text evidence="3">The sequence shown here is derived from an EMBL/GenBank/DDBJ whole genome shotgun (WGS) entry which is preliminary data.</text>
</comment>
<dbReference type="Proteomes" id="UP000289738">
    <property type="component" value="Chromosome B04"/>
</dbReference>
<keyword evidence="1 2" id="KW-0732">Signal</keyword>
<dbReference type="PANTHER" id="PTHR33184">
    <property type="entry name" value="PROTEIN TAPETUM DETERMINANT 1-LIKE-RELATED"/>
    <property type="match status" value="1"/>
</dbReference>
<accession>A0A444ZNB0</accession>
<name>A0A444ZNB0_ARAHY</name>
<dbReference type="EMBL" id="SDMP01000014">
    <property type="protein sequence ID" value="RYR15658.1"/>
    <property type="molecule type" value="Genomic_DNA"/>
</dbReference>
<reference evidence="3 4" key="1">
    <citation type="submission" date="2019-01" db="EMBL/GenBank/DDBJ databases">
        <title>Sequencing of cultivated peanut Arachis hypogaea provides insights into genome evolution and oil improvement.</title>
        <authorList>
            <person name="Chen X."/>
        </authorList>
    </citation>
    <scope>NUCLEOTIDE SEQUENCE [LARGE SCALE GENOMIC DNA]</scope>
    <source>
        <strain evidence="4">cv. Fuhuasheng</strain>
        <tissue evidence="3">Leaves</tissue>
    </source>
</reference>
<keyword evidence="4" id="KW-1185">Reference proteome</keyword>
<evidence type="ECO:0000313" key="4">
    <source>
        <dbReference type="Proteomes" id="UP000289738"/>
    </source>
</evidence>
<sequence>MAAMNNKIISIILLFFALVFQCYSQCQLSDLKIEQEQTGVKVKNKQEWRAFIITDCICNFPLVALNCSGFQTVEPIDPSLKIVRSHQGKFCLVADGNPITKFRPATFRYASDSSFPFDIIGGEIYCP</sequence>
<dbReference type="PANTHER" id="PTHR33184:SF72">
    <property type="entry name" value="BETA-1,3-N-ACETYLGLUCOSAMINYLTRANSFERASE FAMILY PROTEIN"/>
    <property type="match status" value="1"/>
</dbReference>
<dbReference type="InterPro" id="IPR040361">
    <property type="entry name" value="TPD1"/>
</dbReference>
<feature type="chain" id="PRO_5019111061" evidence="2">
    <location>
        <begin position="25"/>
        <end position="127"/>
    </location>
</feature>
<protein>
    <submittedName>
        <fullName evidence="3">Uncharacterized protein</fullName>
    </submittedName>
</protein>